<evidence type="ECO:0000256" key="3">
    <source>
        <dbReference type="ARBA" id="ARBA00022842"/>
    </source>
</evidence>
<dbReference type="SFLD" id="SFLDG01129">
    <property type="entry name" value="C1.5:_HAD__Beta-PGM__Phosphata"/>
    <property type="match status" value="1"/>
</dbReference>
<dbReference type="PRINTS" id="PR00413">
    <property type="entry name" value="HADHALOGNASE"/>
</dbReference>
<keyword evidence="2 4" id="KW-0378">Hydrolase</keyword>
<dbReference type="PANTHER" id="PTHR46470:SF4">
    <property type="entry name" value="5-AMINO-6-(5-PHOSPHO-D-RIBITYLAMINO)URACIL PHOSPHATASE YIGB"/>
    <property type="match status" value="1"/>
</dbReference>
<dbReference type="Proteomes" id="UP000487268">
    <property type="component" value="Unassembled WGS sequence"/>
</dbReference>
<dbReference type="EC" id="3.1.3.5" evidence="4"/>
<proteinExistence type="predicted"/>
<comment type="cofactor">
    <cofactor evidence="1">
        <name>Mg(2+)</name>
        <dbReference type="ChEBI" id="CHEBI:18420"/>
    </cofactor>
</comment>
<sequence length="223" mass="23785">MPIDAVLFDLDDTLLDHGGAAAAAITGAFPGGPAWLAARWTELVDESVDRYLSGELTWPDQRRYRITRLARELGLGEWDAARADAWFAAEYVPRYEAAWRAFPDVEPALAALAGRRLGVITNGYEPQQRGKLRRLGLAGALPYLLASSTAGAAKPAPEIFRTACAELGLPPERVAYVGDRLATDAVGATEAGLYGVWLDRPGSGGAADVPRITSLAELPDLLG</sequence>
<dbReference type="InterPro" id="IPR051400">
    <property type="entry name" value="HAD-like_hydrolase"/>
</dbReference>
<organism evidence="4 5">
    <name type="scientific">Actinomadura macrotermitis</name>
    <dbReference type="NCBI Taxonomy" id="2585200"/>
    <lineage>
        <taxon>Bacteria</taxon>
        <taxon>Bacillati</taxon>
        <taxon>Actinomycetota</taxon>
        <taxon>Actinomycetes</taxon>
        <taxon>Streptosporangiales</taxon>
        <taxon>Thermomonosporaceae</taxon>
        <taxon>Actinomadura</taxon>
    </lineage>
</organism>
<dbReference type="PANTHER" id="PTHR46470">
    <property type="entry name" value="N-ACYLNEURAMINATE-9-PHOSPHATASE"/>
    <property type="match status" value="1"/>
</dbReference>
<dbReference type="RefSeq" id="WP_153535371.1">
    <property type="nucleotide sequence ID" value="NZ_WEGH01000003.1"/>
</dbReference>
<name>A0A7K0BYH7_9ACTN</name>
<dbReference type="InterPro" id="IPR036412">
    <property type="entry name" value="HAD-like_sf"/>
</dbReference>
<accession>A0A7K0BYH7</accession>
<dbReference type="SFLD" id="SFLDS00003">
    <property type="entry name" value="Haloacid_Dehalogenase"/>
    <property type="match status" value="1"/>
</dbReference>
<dbReference type="GO" id="GO:0008253">
    <property type="term" value="F:5'-nucleotidase activity"/>
    <property type="evidence" value="ECO:0007669"/>
    <property type="project" value="UniProtKB-EC"/>
</dbReference>
<evidence type="ECO:0000313" key="4">
    <source>
        <dbReference type="EMBL" id="MQY06233.1"/>
    </source>
</evidence>
<dbReference type="GO" id="GO:0044281">
    <property type="term" value="P:small molecule metabolic process"/>
    <property type="evidence" value="ECO:0007669"/>
    <property type="project" value="UniProtKB-ARBA"/>
</dbReference>
<dbReference type="NCBIfam" id="TIGR01549">
    <property type="entry name" value="HAD-SF-IA-v1"/>
    <property type="match status" value="1"/>
</dbReference>
<dbReference type="EMBL" id="WEGH01000003">
    <property type="protein sequence ID" value="MQY06233.1"/>
    <property type="molecule type" value="Genomic_DNA"/>
</dbReference>
<comment type="caution">
    <text evidence="4">The sequence shown here is derived from an EMBL/GenBank/DDBJ whole genome shotgun (WGS) entry which is preliminary data.</text>
</comment>
<keyword evidence="3" id="KW-0460">Magnesium</keyword>
<dbReference type="InterPro" id="IPR023214">
    <property type="entry name" value="HAD_sf"/>
</dbReference>
<keyword evidence="5" id="KW-1185">Reference proteome</keyword>
<gene>
    <name evidence="4" type="primary">yjjG</name>
    <name evidence="4" type="ORF">ACRB68_43190</name>
</gene>
<dbReference type="Gene3D" id="3.40.50.1000">
    <property type="entry name" value="HAD superfamily/HAD-like"/>
    <property type="match status" value="1"/>
</dbReference>
<reference evidence="4 5" key="1">
    <citation type="submission" date="2019-10" db="EMBL/GenBank/DDBJ databases">
        <title>Actinomadura rubteroloni sp. nov. and Actinomadura macrotermitis sp. nov., isolated from the gut of fungus growing-termite Macrotermes natalensis.</title>
        <authorList>
            <person name="Benndorf R."/>
            <person name="Martin K."/>
            <person name="Kuefner M."/>
            <person name="De Beer W."/>
            <person name="Kaster A.-K."/>
            <person name="Vollmers J."/>
            <person name="Poulsen M."/>
            <person name="Beemelmanns C."/>
        </authorList>
    </citation>
    <scope>NUCLEOTIDE SEQUENCE [LARGE SCALE GENOMIC DNA]</scope>
    <source>
        <strain evidence="4 5">RB68</strain>
    </source>
</reference>
<dbReference type="InterPro" id="IPR006439">
    <property type="entry name" value="HAD-SF_hydro_IA"/>
</dbReference>
<dbReference type="AlphaFoldDB" id="A0A7K0BYH7"/>
<evidence type="ECO:0000313" key="5">
    <source>
        <dbReference type="Proteomes" id="UP000487268"/>
    </source>
</evidence>
<evidence type="ECO:0000256" key="2">
    <source>
        <dbReference type="ARBA" id="ARBA00022801"/>
    </source>
</evidence>
<dbReference type="OrthoDB" id="3680851at2"/>
<evidence type="ECO:0000256" key="1">
    <source>
        <dbReference type="ARBA" id="ARBA00001946"/>
    </source>
</evidence>
<protein>
    <submittedName>
        <fullName evidence="4">Pyrimidine 5'-nucleotidase YjjG</fullName>
        <ecNumber evidence="4">3.1.3.5</ecNumber>
    </submittedName>
</protein>
<dbReference type="Gene3D" id="1.20.120.1600">
    <property type="match status" value="1"/>
</dbReference>
<dbReference type="SUPFAM" id="SSF56784">
    <property type="entry name" value="HAD-like"/>
    <property type="match status" value="1"/>
</dbReference>
<dbReference type="Pfam" id="PF00702">
    <property type="entry name" value="Hydrolase"/>
    <property type="match status" value="1"/>
</dbReference>